<feature type="region of interest" description="Disordered" evidence="1">
    <location>
        <begin position="207"/>
        <end position="230"/>
    </location>
</feature>
<comment type="caution">
    <text evidence="3">The sequence shown here is derived from an EMBL/GenBank/DDBJ whole genome shotgun (WGS) entry which is preliminary data.</text>
</comment>
<dbReference type="RefSeq" id="WP_259505393.1">
    <property type="nucleotide sequence ID" value="NZ_JANLCM010000001.1"/>
</dbReference>
<feature type="region of interest" description="Disordered" evidence="1">
    <location>
        <begin position="29"/>
        <end position="48"/>
    </location>
</feature>
<feature type="compositionally biased region" description="Low complexity" evidence="1">
    <location>
        <begin position="29"/>
        <end position="45"/>
    </location>
</feature>
<feature type="chain" id="PRO_5046781433" description="Lipoprotein" evidence="2">
    <location>
        <begin position="32"/>
        <end position="275"/>
    </location>
</feature>
<evidence type="ECO:0000313" key="3">
    <source>
        <dbReference type="EMBL" id="MCS5717273.1"/>
    </source>
</evidence>
<protein>
    <recommendedName>
        <fullName evidence="5">Lipoprotein</fullName>
    </recommendedName>
</protein>
<gene>
    <name evidence="3" type="ORF">N1027_03890</name>
</gene>
<name>A0ABT2GM36_9MICO</name>
<dbReference type="Proteomes" id="UP001165584">
    <property type="component" value="Unassembled WGS sequence"/>
</dbReference>
<feature type="signal peptide" evidence="2">
    <location>
        <begin position="1"/>
        <end position="31"/>
    </location>
</feature>
<organism evidence="3 4">
    <name type="scientific">Herbiconiux aconitum</name>
    <dbReference type="NCBI Taxonomy" id="2970913"/>
    <lineage>
        <taxon>Bacteria</taxon>
        <taxon>Bacillati</taxon>
        <taxon>Actinomycetota</taxon>
        <taxon>Actinomycetes</taxon>
        <taxon>Micrococcales</taxon>
        <taxon>Microbacteriaceae</taxon>
        <taxon>Herbiconiux</taxon>
    </lineage>
</organism>
<evidence type="ECO:0000256" key="2">
    <source>
        <dbReference type="SAM" id="SignalP"/>
    </source>
</evidence>
<feature type="compositionally biased region" description="Gly residues" evidence="1">
    <location>
        <begin position="214"/>
        <end position="226"/>
    </location>
</feature>
<sequence length="275" mass="27856">MSRNTMRLLIAGAVALTLAATVSGCVGSGSAAPGTPAATPVASTPTPSPMPVEEVVALDPLAEPLVGAGHALVAGSEGFAPVEARTQLDMATATLETDVLVVQTSMAGGPAASQASPPVDEARITADIAALFAAAQSVRQGVVETAIRVVNDEAPDADPALRDDLYLAIVAQQSQAVATDDTPRQVLELVAKVRAAQDSQAAYVAEQARQAASSGGGDGGGSGGSGSSMPIPVFPSIPEFDICDWGRGLTWPICHQDPTTLEMICAEELRFPQCG</sequence>
<accession>A0ABT2GM36</accession>
<proteinExistence type="predicted"/>
<keyword evidence="2" id="KW-0732">Signal</keyword>
<keyword evidence="4" id="KW-1185">Reference proteome</keyword>
<reference evidence="3" key="1">
    <citation type="submission" date="2022-08" db="EMBL/GenBank/DDBJ databases">
        <authorList>
            <person name="Deng Y."/>
            <person name="Han X.-F."/>
            <person name="Zhang Y.-Q."/>
        </authorList>
    </citation>
    <scope>NUCLEOTIDE SEQUENCE</scope>
    <source>
        <strain evidence="3">CPCC 205763</strain>
    </source>
</reference>
<dbReference type="EMBL" id="JANLCM010000001">
    <property type="protein sequence ID" value="MCS5717273.1"/>
    <property type="molecule type" value="Genomic_DNA"/>
</dbReference>
<evidence type="ECO:0000256" key="1">
    <source>
        <dbReference type="SAM" id="MobiDB-lite"/>
    </source>
</evidence>
<evidence type="ECO:0000313" key="4">
    <source>
        <dbReference type="Proteomes" id="UP001165584"/>
    </source>
</evidence>
<dbReference type="PROSITE" id="PS51257">
    <property type="entry name" value="PROKAR_LIPOPROTEIN"/>
    <property type="match status" value="1"/>
</dbReference>
<evidence type="ECO:0008006" key="5">
    <source>
        <dbReference type="Google" id="ProtNLM"/>
    </source>
</evidence>